<evidence type="ECO:0000313" key="5">
    <source>
        <dbReference type="Proteomes" id="UP001151582"/>
    </source>
</evidence>
<protein>
    <recommendedName>
        <fullName evidence="3">mRNA capping enzyme adenylation domain-containing protein</fullName>
    </recommendedName>
</protein>
<evidence type="ECO:0000313" key="4">
    <source>
        <dbReference type="EMBL" id="KAJ1984585.1"/>
    </source>
</evidence>
<dbReference type="EMBL" id="JANBQB010000015">
    <property type="protein sequence ID" value="KAJ1984585.1"/>
    <property type="molecule type" value="Genomic_DNA"/>
</dbReference>
<dbReference type="Proteomes" id="UP001151582">
    <property type="component" value="Unassembled WGS sequence"/>
</dbReference>
<feature type="compositionally biased region" description="Polar residues" evidence="2">
    <location>
        <begin position="760"/>
        <end position="769"/>
    </location>
</feature>
<dbReference type="Gene3D" id="2.40.50.140">
    <property type="entry name" value="Nucleic acid-binding proteins"/>
    <property type="match status" value="1"/>
</dbReference>
<feature type="compositionally biased region" description="Polar residues" evidence="2">
    <location>
        <begin position="1291"/>
        <end position="1303"/>
    </location>
</feature>
<feature type="region of interest" description="Disordered" evidence="2">
    <location>
        <begin position="1"/>
        <end position="48"/>
    </location>
</feature>
<feature type="compositionally biased region" description="Pro residues" evidence="2">
    <location>
        <begin position="1194"/>
        <end position="1204"/>
    </location>
</feature>
<reference evidence="4" key="1">
    <citation type="submission" date="2022-07" db="EMBL/GenBank/DDBJ databases">
        <title>Phylogenomic reconstructions and comparative analyses of Kickxellomycotina fungi.</title>
        <authorList>
            <person name="Reynolds N.K."/>
            <person name="Stajich J.E."/>
            <person name="Barry K."/>
            <person name="Grigoriev I.V."/>
            <person name="Crous P."/>
            <person name="Smith M.E."/>
        </authorList>
    </citation>
    <scope>NUCLEOTIDE SEQUENCE</scope>
    <source>
        <strain evidence="4">RSA 567</strain>
    </source>
</reference>
<dbReference type="SUPFAM" id="SSF50249">
    <property type="entry name" value="Nucleic acid-binding proteins"/>
    <property type="match status" value="1"/>
</dbReference>
<accession>A0A9W8B536</accession>
<feature type="region of interest" description="Disordered" evidence="2">
    <location>
        <begin position="476"/>
        <end position="607"/>
    </location>
</feature>
<comment type="caution">
    <text evidence="4">The sequence shown here is derived from an EMBL/GenBank/DDBJ whole genome shotgun (WGS) entry which is preliminary data.</text>
</comment>
<gene>
    <name evidence="4" type="ORF">H4R34_000557</name>
</gene>
<feature type="compositionally biased region" description="Low complexity" evidence="2">
    <location>
        <begin position="787"/>
        <end position="799"/>
    </location>
</feature>
<dbReference type="CDD" id="cd07895">
    <property type="entry name" value="Adenylation_mRNA_capping"/>
    <property type="match status" value="1"/>
</dbReference>
<feature type="compositionally biased region" description="Low complexity" evidence="2">
    <location>
        <begin position="512"/>
        <end position="524"/>
    </location>
</feature>
<feature type="compositionally biased region" description="Low complexity" evidence="2">
    <location>
        <begin position="531"/>
        <end position="543"/>
    </location>
</feature>
<dbReference type="Gene3D" id="3.30.470.30">
    <property type="entry name" value="DNA ligase/mRNA capping enzyme"/>
    <property type="match status" value="1"/>
</dbReference>
<feature type="compositionally biased region" description="Polar residues" evidence="2">
    <location>
        <begin position="576"/>
        <end position="602"/>
    </location>
</feature>
<feature type="compositionally biased region" description="Polar residues" evidence="2">
    <location>
        <begin position="412"/>
        <end position="427"/>
    </location>
</feature>
<feature type="compositionally biased region" description="Polar residues" evidence="2">
    <location>
        <begin position="1225"/>
        <end position="1251"/>
    </location>
</feature>
<feature type="compositionally biased region" description="Basic and acidic residues" evidence="2">
    <location>
        <begin position="1304"/>
        <end position="1315"/>
    </location>
</feature>
<feature type="compositionally biased region" description="Pro residues" evidence="2">
    <location>
        <begin position="1066"/>
        <end position="1075"/>
    </location>
</feature>
<feature type="domain" description="mRNA capping enzyme adenylation" evidence="3">
    <location>
        <begin position="79"/>
        <end position="271"/>
    </location>
</feature>
<dbReference type="InterPro" id="IPR051029">
    <property type="entry name" value="mRNA_Capping_Enz/RNA_Phosphat"/>
</dbReference>
<feature type="compositionally biased region" description="Pro residues" evidence="2">
    <location>
        <begin position="947"/>
        <end position="956"/>
    </location>
</feature>
<dbReference type="GO" id="GO:0005524">
    <property type="term" value="F:ATP binding"/>
    <property type="evidence" value="ECO:0007669"/>
    <property type="project" value="InterPro"/>
</dbReference>
<dbReference type="SUPFAM" id="SSF56091">
    <property type="entry name" value="DNA ligase/mRNA capping enzyme, catalytic domain"/>
    <property type="match status" value="1"/>
</dbReference>
<dbReference type="InterPro" id="IPR012340">
    <property type="entry name" value="NA-bd_OB-fold"/>
</dbReference>
<feature type="compositionally biased region" description="Low complexity" evidence="2">
    <location>
        <begin position="625"/>
        <end position="642"/>
    </location>
</feature>
<dbReference type="Pfam" id="PF01331">
    <property type="entry name" value="mRNA_cap_enzyme"/>
    <property type="match status" value="1"/>
</dbReference>
<feature type="compositionally biased region" description="Polar residues" evidence="2">
    <location>
        <begin position="1149"/>
        <end position="1164"/>
    </location>
</feature>
<feature type="region of interest" description="Disordered" evidence="2">
    <location>
        <begin position="625"/>
        <end position="1315"/>
    </location>
</feature>
<feature type="compositionally biased region" description="Polar residues" evidence="2">
    <location>
        <begin position="1262"/>
        <end position="1273"/>
    </location>
</feature>
<dbReference type="PANTHER" id="PTHR10367:SF17">
    <property type="entry name" value="MRNA-CAPPING ENZYME"/>
    <property type="match status" value="1"/>
</dbReference>
<proteinExistence type="predicted"/>
<feature type="compositionally biased region" description="Polar residues" evidence="2">
    <location>
        <begin position="999"/>
        <end position="1008"/>
    </location>
</feature>
<name>A0A9W8B536_9FUNG</name>
<dbReference type="PANTHER" id="PTHR10367">
    <property type="entry name" value="MRNA-CAPPING ENZYME"/>
    <property type="match status" value="1"/>
</dbReference>
<feature type="compositionally biased region" description="Low complexity" evidence="2">
    <location>
        <begin position="864"/>
        <end position="877"/>
    </location>
</feature>
<dbReference type="GO" id="GO:0004484">
    <property type="term" value="F:mRNA guanylyltransferase activity"/>
    <property type="evidence" value="ECO:0007669"/>
    <property type="project" value="UniProtKB-EC"/>
</dbReference>
<dbReference type="GO" id="GO:0006370">
    <property type="term" value="P:7-methylguanosine mRNA capping"/>
    <property type="evidence" value="ECO:0007669"/>
    <property type="project" value="InterPro"/>
</dbReference>
<feature type="region of interest" description="Disordered" evidence="2">
    <location>
        <begin position="402"/>
        <end position="445"/>
    </location>
</feature>
<sequence>MEHAEAAGTPGVSPTLTRKPPPYPASDPAMAGPTAPVRDSDHSPPGHIGVAVEASYQKYLQSRVRALLKVDHDRFPGAQPIVFKRDHFRLLENEDYYVSEKAIGTRYLMLIVHDGKKSSLFLADHLNNYTFIREIQIHQPEPEGKAKTLRETLIDGTLVEENDKDKARMRFLAFDVIAINSVIVTHRSYNSRLGMLNHDVLKPYFETLKRDHALARKQPFRIEIKRVERSYGVKLIFQGMTALRHKSDGLVFTPVRQPYAPGPAPKLLKWKPPEQCTAFFKIRVTYSRERKPIYQLLSSLNGSHHFLAHLQLEPELYQQWRSHPPDGRIAEFRYDPDWKIYVIEEGYAPVTKRGGWRFRRFCDDRHIADDEATIQDTLESVRNSVTWKEFESHLDQIRQRWKTREKGGVPSAPSSVSLAMSRQSSSAVPEDEAKPSVSSGDDRGNSEVVHIQVDNGPTLLPTASTDGARPALVSVRMGSPQRSPKQEPSEKTSPVPKTASPRHTSGLDRQTPPLSSPRILSPSHRPARLMSQSPSHSRGSSLSRMATAGDGSPGRGLATSQQRRHSNDTRPPPVQTMGTNGSSFGSPTEVSPQSMRKVSSLDTRMHLPRSSVISTKLSSIASDLATSSSKLSPPKSPADAPANGGRPAVTRVRTLPSAGPATKGKNAKHRPSSPAAQLPTAMDVDSTGSSKLFTAPPLPTSPVTNLPLGSHSTAASASPTVSVSTASTQPPTASAPLDPRYMPPEQPLTPGESRKRMSALDTSQFQSPTKLARTDVGPMPGSGAQESAPASASPLALSATPFQGAQSSTVIPSPPPTSNYPSAAQARLHSGVAVSYPGGSDPAHPKSPLRPPGNLVPQRPPPASLAQIQPQPQPSSSGMLMYGPDPALAPPGHSYRPYDLARPYDAPGRPFDAQPHPNFSRPPPLYVGQAPQGHPGPILQAPTRPGSGPPAHPFPRPHLHLQPGPFSSGPHSGRPQPSPGGPPMQNFPMAPRPGAFGSHPNSRRSSFSQQQPLPARPPPAFSYAPHSPRPVFSGPPTSMGHAPPLGGMRLGGPGFNEYPHGGLPSPQHPVRPPMIPRRGSGTFHRPMPNAPPPPLGGRSSSFSAAPPFRDPHLHNGSGGPPSHPLAFGRKQSTPNVHLAYPPRPPPPGTSHSGSRAHSLSTPSPMISMGQHAPPIHHPGFHPSGPASGYSGNGPPMPLHMPPGGRPGLLAAAPPPQRPLYAQQLSNYTLPSNQGDGYNTYSGIVPSSTGPLSSAPPAYPTEAQPSNPSPTSNDYGRPPPLASEDSKRASTKSDLNFIMNSSNDDGPRDDAMSWFQ</sequence>
<evidence type="ECO:0000259" key="3">
    <source>
        <dbReference type="Pfam" id="PF01331"/>
    </source>
</evidence>
<dbReference type="InterPro" id="IPR001339">
    <property type="entry name" value="mRNA_cap_enzyme_adenylation"/>
</dbReference>
<dbReference type="OrthoDB" id="200924at2759"/>
<organism evidence="4 5">
    <name type="scientific">Dimargaris verticillata</name>
    <dbReference type="NCBI Taxonomy" id="2761393"/>
    <lineage>
        <taxon>Eukaryota</taxon>
        <taxon>Fungi</taxon>
        <taxon>Fungi incertae sedis</taxon>
        <taxon>Zoopagomycota</taxon>
        <taxon>Kickxellomycotina</taxon>
        <taxon>Dimargaritomycetes</taxon>
        <taxon>Dimargaritales</taxon>
        <taxon>Dimargaritaceae</taxon>
        <taxon>Dimargaris</taxon>
    </lineage>
</organism>
<evidence type="ECO:0000256" key="1">
    <source>
        <dbReference type="ARBA" id="ARBA00044624"/>
    </source>
</evidence>
<comment type="catalytic activity">
    <reaction evidence="1">
        <text>a 5'-end diphospho-ribonucleoside in mRNA + GTP + H(+) = a 5'-end (5'-triphosphoguanosine)-ribonucleoside in mRNA + diphosphate</text>
        <dbReference type="Rhea" id="RHEA:67012"/>
        <dbReference type="Rhea" id="RHEA-COMP:17165"/>
        <dbReference type="Rhea" id="RHEA-COMP:17166"/>
        <dbReference type="ChEBI" id="CHEBI:15378"/>
        <dbReference type="ChEBI" id="CHEBI:33019"/>
        <dbReference type="ChEBI" id="CHEBI:37565"/>
        <dbReference type="ChEBI" id="CHEBI:167616"/>
        <dbReference type="ChEBI" id="CHEBI:167617"/>
        <dbReference type="EC" id="2.7.7.50"/>
    </reaction>
    <physiologicalReaction direction="left-to-right" evidence="1">
        <dbReference type="Rhea" id="RHEA:67013"/>
    </physiologicalReaction>
</comment>
<evidence type="ECO:0000256" key="2">
    <source>
        <dbReference type="SAM" id="MobiDB-lite"/>
    </source>
</evidence>
<keyword evidence="5" id="KW-1185">Reference proteome</keyword>
<feature type="compositionally biased region" description="Low complexity" evidence="2">
    <location>
        <begin position="712"/>
        <end position="736"/>
    </location>
</feature>